<feature type="transmembrane region" description="Helical" evidence="1">
    <location>
        <begin position="7"/>
        <end position="25"/>
    </location>
</feature>
<accession>A0A0B1R009</accession>
<sequence length="91" mass="10624">MTVHQDFSIHFITKLVLVWFHLIILMKNLQNKKITVLLLQLRLGLKQFTEPKESLIKMNYKLLLLEMWVITFGPIGANTYKAPVIGWGSTR</sequence>
<protein>
    <submittedName>
        <fullName evidence="2">Uncharacterized protein</fullName>
    </submittedName>
</protein>
<evidence type="ECO:0000313" key="2">
    <source>
        <dbReference type="EMBL" id="KHJ65011.1"/>
    </source>
</evidence>
<evidence type="ECO:0000313" key="3">
    <source>
        <dbReference type="Proteomes" id="UP000030853"/>
    </source>
</evidence>
<organism evidence="2 3">
    <name type="scientific">Pantoea rodasii</name>
    <dbReference type="NCBI Taxonomy" id="1076549"/>
    <lineage>
        <taxon>Bacteria</taxon>
        <taxon>Pseudomonadati</taxon>
        <taxon>Pseudomonadota</taxon>
        <taxon>Gammaproteobacteria</taxon>
        <taxon>Enterobacterales</taxon>
        <taxon>Erwiniaceae</taxon>
        <taxon>Pantoea</taxon>
    </lineage>
</organism>
<comment type="caution">
    <text evidence="2">The sequence shown here is derived from an EMBL/GenBank/DDBJ whole genome shotgun (WGS) entry which is preliminary data.</text>
</comment>
<dbReference type="Proteomes" id="UP000030853">
    <property type="component" value="Unassembled WGS sequence"/>
</dbReference>
<proteinExistence type="predicted"/>
<name>A0A0B1R009_9GAMM</name>
<keyword evidence="1" id="KW-1133">Transmembrane helix</keyword>
<evidence type="ECO:0000256" key="1">
    <source>
        <dbReference type="SAM" id="Phobius"/>
    </source>
</evidence>
<keyword evidence="1" id="KW-0812">Transmembrane</keyword>
<keyword evidence="1" id="KW-0472">Membrane</keyword>
<dbReference type="EMBL" id="JTJJ01000200">
    <property type="protein sequence ID" value="KHJ65011.1"/>
    <property type="molecule type" value="Genomic_DNA"/>
</dbReference>
<reference evidence="2 3" key="1">
    <citation type="submission" date="2014-11" db="EMBL/GenBank/DDBJ databases">
        <title>Genome sequencing of Pantoea rodasii ND03.</title>
        <authorList>
            <person name="Muhamad Yunos N.Y."/>
            <person name="Chan K.-G."/>
        </authorList>
    </citation>
    <scope>NUCLEOTIDE SEQUENCE [LARGE SCALE GENOMIC DNA]</scope>
    <source>
        <strain evidence="2 3">ND03</strain>
    </source>
</reference>
<gene>
    <name evidence="2" type="ORF">QU24_26830</name>
</gene>
<dbReference type="AlphaFoldDB" id="A0A0B1R009"/>